<gene>
    <name evidence="1" type="ORF">L873DRAFT_1916027</name>
</gene>
<evidence type="ECO:0000313" key="2">
    <source>
        <dbReference type="Proteomes" id="UP000276215"/>
    </source>
</evidence>
<dbReference type="EMBL" id="ML120355">
    <property type="protein sequence ID" value="RPB04982.1"/>
    <property type="molecule type" value="Genomic_DNA"/>
</dbReference>
<protein>
    <submittedName>
        <fullName evidence="1">Uncharacterized protein</fullName>
    </submittedName>
</protein>
<organism evidence="1 2">
    <name type="scientific">Choiromyces venosus 120613-1</name>
    <dbReference type="NCBI Taxonomy" id="1336337"/>
    <lineage>
        <taxon>Eukaryota</taxon>
        <taxon>Fungi</taxon>
        <taxon>Dikarya</taxon>
        <taxon>Ascomycota</taxon>
        <taxon>Pezizomycotina</taxon>
        <taxon>Pezizomycetes</taxon>
        <taxon>Pezizales</taxon>
        <taxon>Tuberaceae</taxon>
        <taxon>Choiromyces</taxon>
    </lineage>
</organism>
<dbReference type="Proteomes" id="UP000276215">
    <property type="component" value="Unassembled WGS sequence"/>
</dbReference>
<accession>A0A3N4K6Y8</accession>
<keyword evidence="2" id="KW-1185">Reference proteome</keyword>
<dbReference type="AlphaFoldDB" id="A0A3N4K6Y8"/>
<proteinExistence type="predicted"/>
<evidence type="ECO:0000313" key="1">
    <source>
        <dbReference type="EMBL" id="RPB04982.1"/>
    </source>
</evidence>
<sequence>MLWERNGLKILLIDTQSFRVLGVSNSISRELPVHITLKIYILILHWYESSILKNKLVELNLYNMDEMGFLLGFYASEKVVVGIHELHIQVNKSLDSAQELIMVLDGPCIDGISLDPIIVFKTEELREGYFVEEEDIASTIMVGMSGNGWTTSALVL</sequence>
<reference evidence="1 2" key="1">
    <citation type="journal article" date="2018" name="Nat. Ecol. Evol.">
        <title>Pezizomycetes genomes reveal the molecular basis of ectomycorrhizal truffle lifestyle.</title>
        <authorList>
            <person name="Murat C."/>
            <person name="Payen T."/>
            <person name="Noel B."/>
            <person name="Kuo A."/>
            <person name="Morin E."/>
            <person name="Chen J."/>
            <person name="Kohler A."/>
            <person name="Krizsan K."/>
            <person name="Balestrini R."/>
            <person name="Da Silva C."/>
            <person name="Montanini B."/>
            <person name="Hainaut M."/>
            <person name="Levati E."/>
            <person name="Barry K.W."/>
            <person name="Belfiori B."/>
            <person name="Cichocki N."/>
            <person name="Clum A."/>
            <person name="Dockter R.B."/>
            <person name="Fauchery L."/>
            <person name="Guy J."/>
            <person name="Iotti M."/>
            <person name="Le Tacon F."/>
            <person name="Lindquist E.A."/>
            <person name="Lipzen A."/>
            <person name="Malagnac F."/>
            <person name="Mello A."/>
            <person name="Molinier V."/>
            <person name="Miyauchi S."/>
            <person name="Poulain J."/>
            <person name="Riccioni C."/>
            <person name="Rubini A."/>
            <person name="Sitrit Y."/>
            <person name="Splivallo R."/>
            <person name="Traeger S."/>
            <person name="Wang M."/>
            <person name="Zifcakova L."/>
            <person name="Wipf D."/>
            <person name="Zambonelli A."/>
            <person name="Paolocci F."/>
            <person name="Nowrousian M."/>
            <person name="Ottonello S."/>
            <person name="Baldrian P."/>
            <person name="Spatafora J.W."/>
            <person name="Henrissat B."/>
            <person name="Nagy L.G."/>
            <person name="Aury J.M."/>
            <person name="Wincker P."/>
            <person name="Grigoriev I.V."/>
            <person name="Bonfante P."/>
            <person name="Martin F.M."/>
        </authorList>
    </citation>
    <scope>NUCLEOTIDE SEQUENCE [LARGE SCALE GENOMIC DNA]</scope>
    <source>
        <strain evidence="1 2">120613-1</strain>
    </source>
</reference>
<name>A0A3N4K6Y8_9PEZI</name>